<feature type="domain" description="Terminase large subunit-like ATPase" evidence="1">
    <location>
        <begin position="64"/>
        <end position="236"/>
    </location>
</feature>
<dbReference type="AlphaFoldDB" id="A0A6V6Y3Y2"/>
<dbReference type="PANTHER" id="PTHR41287:SF1">
    <property type="entry name" value="PROTEIN YMFN"/>
    <property type="match status" value="1"/>
</dbReference>
<dbReference type="InterPro" id="IPR046462">
    <property type="entry name" value="TerL_nuclease"/>
</dbReference>
<dbReference type="EMBL" id="CAIJCS010000019">
    <property type="protein sequence ID" value="CAC9931695.1"/>
    <property type="molecule type" value="Genomic_DNA"/>
</dbReference>
<keyword evidence="4" id="KW-1185">Reference proteome</keyword>
<dbReference type="GO" id="GO:0004519">
    <property type="term" value="F:endonuclease activity"/>
    <property type="evidence" value="ECO:0007669"/>
    <property type="project" value="InterPro"/>
</dbReference>
<evidence type="ECO:0000313" key="4">
    <source>
        <dbReference type="Proteomes" id="UP000586454"/>
    </source>
</evidence>
<dbReference type="Pfam" id="PF03354">
    <property type="entry name" value="TerL_ATPase"/>
    <property type="match status" value="1"/>
</dbReference>
<name>A0A6V6Y3Y2_9FIRM</name>
<dbReference type="Pfam" id="PF20441">
    <property type="entry name" value="TerL_nuclease"/>
    <property type="match status" value="1"/>
</dbReference>
<dbReference type="InterPro" id="IPR027417">
    <property type="entry name" value="P-loop_NTPase"/>
</dbReference>
<organism evidence="3 4">
    <name type="scientific">Aedoeadaptatus nemausensis</name>
    <dbReference type="NCBI Taxonomy" id="2582829"/>
    <lineage>
        <taxon>Bacteria</taxon>
        <taxon>Bacillati</taxon>
        <taxon>Bacillota</taxon>
        <taxon>Tissierellia</taxon>
        <taxon>Tissierellales</taxon>
        <taxon>Peptoniphilaceae</taxon>
        <taxon>Aedoeadaptatus</taxon>
    </lineage>
</organism>
<proteinExistence type="predicted"/>
<feature type="domain" description="Terminase large subunit-like endonuclease" evidence="2">
    <location>
        <begin position="254"/>
        <end position="524"/>
    </location>
</feature>
<protein>
    <submittedName>
        <fullName evidence="3">Putative phage terminase, large subunit</fullName>
    </submittedName>
</protein>
<gene>
    <name evidence="3" type="ORF">PEPNEM18_01047</name>
</gene>
<sequence length="545" mass="63054">MTHKYIEDYMAAIESGKVVAGKRIKKAMQYVKRILDDPNIYVDDEKTERAKEIIEKWFDMTLFPWQLFILACVHTYYRDSGNIVFKKFFIEMGRGNGKNGFISGLTFYLTSGAHGVRNYNVDIVANSEEQAFVSFNDIYDMLDGNWSHMKKGYSKTKLKILSKGTNSYVKANTSNSSTKDGKRSGCLIFDEVHEYETYDLIKVFTSGFGKVKHSREFYITTNGYVRGGVLDDELKLVDVILAGEGDDLRTLPLVYEIDEESDANDERNWEKANPSYPYLPNLQDEMKLHWAKAKYMPSQAIEFYTKRLNHPKQDNMALVASWDKILKTNQPIPYEKLEGADCIGGLDYAEVRDFCSCGILFRLDGKYYWHEHTFVNQQALKIESRRIKFPVEEMVERGLITIIHDASIRADTIADWFEEQVNKYNLKTVVMDSYRAKYLQDEFTERGIPFDTIRKGPITHNQLHPIIESGFAEEKFIFGDNPTMRWYTNNVYLEKDKKGNVTYLKQEPQTRKTDGFFAFLHALSQYDQLDDAAPGTLPLPGVFNF</sequence>
<dbReference type="RefSeq" id="WP_218956322.1">
    <property type="nucleotide sequence ID" value="NZ_CAIJCS010000019.1"/>
</dbReference>
<accession>A0A6V6Y3Y2</accession>
<evidence type="ECO:0000313" key="3">
    <source>
        <dbReference type="EMBL" id="CAC9931695.1"/>
    </source>
</evidence>
<dbReference type="PANTHER" id="PTHR41287">
    <property type="match status" value="1"/>
</dbReference>
<evidence type="ECO:0000259" key="1">
    <source>
        <dbReference type="Pfam" id="PF03354"/>
    </source>
</evidence>
<dbReference type="Proteomes" id="UP000586454">
    <property type="component" value="Unassembled WGS sequence"/>
</dbReference>
<reference evidence="3 4" key="1">
    <citation type="submission" date="2020-06" db="EMBL/GenBank/DDBJ databases">
        <authorList>
            <person name="Criscuolo A."/>
        </authorList>
    </citation>
    <scope>NUCLEOTIDE SEQUENCE [LARGE SCALE GENOMIC DNA]</scope>
    <source>
        <strain evidence="3">1804121828</strain>
    </source>
</reference>
<dbReference type="Gene3D" id="3.40.50.300">
    <property type="entry name" value="P-loop containing nucleotide triphosphate hydrolases"/>
    <property type="match status" value="1"/>
</dbReference>
<dbReference type="InterPro" id="IPR005021">
    <property type="entry name" value="Terminase_largesu-like"/>
</dbReference>
<dbReference type="InterPro" id="IPR046461">
    <property type="entry name" value="TerL_ATPase"/>
</dbReference>
<evidence type="ECO:0000259" key="2">
    <source>
        <dbReference type="Pfam" id="PF20441"/>
    </source>
</evidence>
<comment type="caution">
    <text evidence="3">The sequence shown here is derived from an EMBL/GenBank/DDBJ whole genome shotgun (WGS) entry which is preliminary data.</text>
</comment>